<accession>A0A1G7XBG2</accession>
<dbReference type="RefSeq" id="WP_091255178.1">
    <property type="nucleotide sequence ID" value="NZ_FNDB01000002.1"/>
</dbReference>
<reference evidence="2" key="1">
    <citation type="submission" date="2016-10" db="EMBL/GenBank/DDBJ databases">
        <authorList>
            <person name="Varghese N."/>
            <person name="Submissions S."/>
        </authorList>
    </citation>
    <scope>NUCLEOTIDE SEQUENCE [LARGE SCALE GENOMIC DNA]</scope>
    <source>
        <strain evidence="2">CGMCC 1.2747</strain>
    </source>
</reference>
<gene>
    <name evidence="1" type="ORF">SAMN04488062_102245</name>
</gene>
<organism evidence="1 2">
    <name type="scientific">Flavobacterium omnivorum</name>
    <dbReference type="NCBI Taxonomy" id="178355"/>
    <lineage>
        <taxon>Bacteria</taxon>
        <taxon>Pseudomonadati</taxon>
        <taxon>Bacteroidota</taxon>
        <taxon>Flavobacteriia</taxon>
        <taxon>Flavobacteriales</taxon>
        <taxon>Flavobacteriaceae</taxon>
        <taxon>Flavobacterium</taxon>
    </lineage>
</organism>
<dbReference type="Proteomes" id="UP000199274">
    <property type="component" value="Unassembled WGS sequence"/>
</dbReference>
<dbReference type="STRING" id="178355.SAMN04488062_102245"/>
<name>A0A1G7XBG2_9FLAO</name>
<keyword evidence="2" id="KW-1185">Reference proteome</keyword>
<dbReference type="EMBL" id="FNDB01000002">
    <property type="protein sequence ID" value="SDG81484.1"/>
    <property type="molecule type" value="Genomic_DNA"/>
</dbReference>
<sequence length="125" mass="14640">MINDNSQNSKSLSTLTIQDVGVKIKITDSEAIKRWLKNKNIQIHKFPKGNYVYQVDVDCEIDKPFVKDLRNKYPNNWKEIYKKIAKDHSVYEMVVLSLGAEFFDKPLTKIKTINPIEDALFKRYS</sequence>
<dbReference type="AlphaFoldDB" id="A0A1G7XBG2"/>
<evidence type="ECO:0000313" key="2">
    <source>
        <dbReference type="Proteomes" id="UP000199274"/>
    </source>
</evidence>
<proteinExistence type="predicted"/>
<protein>
    <submittedName>
        <fullName evidence="1">Uncharacterized protein</fullName>
    </submittedName>
</protein>
<evidence type="ECO:0000313" key="1">
    <source>
        <dbReference type="EMBL" id="SDG81484.1"/>
    </source>
</evidence>
<dbReference type="OrthoDB" id="1344034at2"/>